<evidence type="ECO:0000313" key="3">
    <source>
        <dbReference type="EMBL" id="CAG2237892.1"/>
    </source>
</evidence>
<protein>
    <submittedName>
        <fullName evidence="3">Uncharacterized protein</fullName>
    </submittedName>
</protein>
<organism evidence="3 4">
    <name type="scientific">Mytilus edulis</name>
    <name type="common">Blue mussel</name>
    <dbReference type="NCBI Taxonomy" id="6550"/>
    <lineage>
        <taxon>Eukaryota</taxon>
        <taxon>Metazoa</taxon>
        <taxon>Spiralia</taxon>
        <taxon>Lophotrochozoa</taxon>
        <taxon>Mollusca</taxon>
        <taxon>Bivalvia</taxon>
        <taxon>Autobranchia</taxon>
        <taxon>Pteriomorphia</taxon>
        <taxon>Mytilida</taxon>
        <taxon>Mytiloidea</taxon>
        <taxon>Mytilidae</taxon>
        <taxon>Mytilinae</taxon>
        <taxon>Mytilus</taxon>
    </lineage>
</organism>
<proteinExistence type="predicted"/>
<comment type="caution">
    <text evidence="3">The sequence shown here is derived from an EMBL/GenBank/DDBJ whole genome shotgun (WGS) entry which is preliminary data.</text>
</comment>
<reference evidence="3" key="1">
    <citation type="submission" date="2021-03" db="EMBL/GenBank/DDBJ databases">
        <authorList>
            <person name="Bekaert M."/>
        </authorList>
    </citation>
    <scope>NUCLEOTIDE SEQUENCE</scope>
</reference>
<feature type="signal peptide" evidence="2">
    <location>
        <begin position="1"/>
        <end position="22"/>
    </location>
</feature>
<dbReference type="OrthoDB" id="10331519at2759"/>
<evidence type="ECO:0000256" key="1">
    <source>
        <dbReference type="SAM" id="MobiDB-lite"/>
    </source>
</evidence>
<keyword evidence="2" id="KW-0732">Signal</keyword>
<evidence type="ECO:0000256" key="2">
    <source>
        <dbReference type="SAM" id="SignalP"/>
    </source>
</evidence>
<name>A0A8S3TVD9_MYTED</name>
<accession>A0A8S3TVD9</accession>
<feature type="region of interest" description="Disordered" evidence="1">
    <location>
        <begin position="105"/>
        <end position="124"/>
    </location>
</feature>
<keyword evidence="4" id="KW-1185">Reference proteome</keyword>
<evidence type="ECO:0000313" key="4">
    <source>
        <dbReference type="Proteomes" id="UP000683360"/>
    </source>
</evidence>
<feature type="compositionally biased region" description="Polar residues" evidence="1">
    <location>
        <begin position="107"/>
        <end position="124"/>
    </location>
</feature>
<dbReference type="Proteomes" id="UP000683360">
    <property type="component" value="Unassembled WGS sequence"/>
</dbReference>
<dbReference type="EMBL" id="CAJPWZ010002408">
    <property type="protein sequence ID" value="CAG2237892.1"/>
    <property type="molecule type" value="Genomic_DNA"/>
</dbReference>
<dbReference type="AlphaFoldDB" id="A0A8S3TVD9"/>
<sequence>MNVCQLIVCLFLALLALKCVQGAPPKNKVKKTGPSCPRYPTRYEGDSLVIEIEKGECEMVIASVNMHEQNADKVKSFRKRVKAVLRKVNMPTVTFRSLMTIYEEGSSRTPSDGTSNNVVPGSQVNDTSKITVINPNTDIGSPNPRQEAVNKCTKTDYRFVGPVLIIDTVPGECQMMIVAHGNRKNKVFKRLNKKGKPIRPR</sequence>
<feature type="chain" id="PRO_5035829398" evidence="2">
    <location>
        <begin position="23"/>
        <end position="201"/>
    </location>
</feature>
<gene>
    <name evidence="3" type="ORF">MEDL_50354</name>
</gene>